<dbReference type="GO" id="GO:0000398">
    <property type="term" value="P:mRNA splicing, via spliceosome"/>
    <property type="evidence" value="ECO:0007669"/>
    <property type="project" value="TreeGrafter"/>
</dbReference>
<evidence type="ECO:0000313" key="3">
    <source>
        <dbReference type="EMBL" id="KAJ4389923.1"/>
    </source>
</evidence>
<dbReference type="Proteomes" id="UP001140453">
    <property type="component" value="Unassembled WGS sequence"/>
</dbReference>
<feature type="compositionally biased region" description="Basic and acidic residues" evidence="2">
    <location>
        <begin position="226"/>
        <end position="239"/>
    </location>
</feature>
<feature type="compositionally biased region" description="Basic and acidic residues" evidence="2">
    <location>
        <begin position="157"/>
        <end position="172"/>
    </location>
</feature>
<evidence type="ECO:0000256" key="2">
    <source>
        <dbReference type="SAM" id="MobiDB-lite"/>
    </source>
</evidence>
<dbReference type="GO" id="GO:0005684">
    <property type="term" value="C:U2-type spliceosomal complex"/>
    <property type="evidence" value="ECO:0007669"/>
    <property type="project" value="TreeGrafter"/>
</dbReference>
<feature type="region of interest" description="Disordered" evidence="2">
    <location>
        <begin position="1"/>
        <end position="140"/>
    </location>
</feature>
<dbReference type="InterPro" id="IPR018609">
    <property type="entry name" value="Bud13"/>
</dbReference>
<feature type="compositionally biased region" description="Gly residues" evidence="2">
    <location>
        <begin position="278"/>
        <end position="288"/>
    </location>
</feature>
<name>A0A9W8YTL7_9PEZI</name>
<protein>
    <submittedName>
        <fullName evidence="3">Pre-mRNA-splicing factor cwc26</fullName>
    </submittedName>
</protein>
<gene>
    <name evidence="3" type="primary">CWC26</name>
    <name evidence="3" type="ORF">N0V93_007395</name>
</gene>
<dbReference type="AlphaFoldDB" id="A0A9W8YTL7"/>
<accession>A0A9W8YTL7</accession>
<dbReference type="PANTHER" id="PTHR31809">
    <property type="entry name" value="BUD13 HOMOLOG"/>
    <property type="match status" value="1"/>
</dbReference>
<feature type="compositionally biased region" description="Basic residues" evidence="2">
    <location>
        <begin position="21"/>
        <end position="30"/>
    </location>
</feature>
<feature type="region of interest" description="Disordered" evidence="2">
    <location>
        <begin position="206"/>
        <end position="315"/>
    </location>
</feature>
<sequence length="350" mass="38930">MPSNISDYIASRYLTADPKPASKKRKRKHDKSSTPGLLIQDDDDWGASSSTRKSKHRDNEHDDDIPVTVGNVKDVRKTTKANWKSVGGSSDPANDESAAADAILASAAAENEAARAAEDDDPTIVQQEQQKKGAARMTDGSYAGLQSAAAVAAQLEQRQREEREQFEAEKRAGLVKAGEEETYYRDATGRRVDVSMKRAEARRAALDAEEAERKKKEALKGEVQVEEARKRKEKLEEAKGMTLARTADDEELNREMKGQLRWNDPMARFLEAEDKNTGAGGGSRGGTTSGSKASRRPVYKGACPPNRYGIKPGYRWDGVDRSNGFESERFKALNRRERNKDLSYQWQMDE</sequence>
<feature type="region of interest" description="Disordered" evidence="2">
    <location>
        <begin position="153"/>
        <end position="172"/>
    </location>
</feature>
<keyword evidence="4" id="KW-1185">Reference proteome</keyword>
<dbReference type="EMBL" id="JAPEVB010000004">
    <property type="protein sequence ID" value="KAJ4389923.1"/>
    <property type="molecule type" value="Genomic_DNA"/>
</dbReference>
<evidence type="ECO:0000256" key="1">
    <source>
        <dbReference type="ARBA" id="ARBA00011069"/>
    </source>
</evidence>
<comment type="caution">
    <text evidence="3">The sequence shown here is derived from an EMBL/GenBank/DDBJ whole genome shotgun (WGS) entry which is preliminary data.</text>
</comment>
<dbReference type="GO" id="GO:0003723">
    <property type="term" value="F:RNA binding"/>
    <property type="evidence" value="ECO:0007669"/>
    <property type="project" value="TreeGrafter"/>
</dbReference>
<evidence type="ECO:0000313" key="4">
    <source>
        <dbReference type="Proteomes" id="UP001140453"/>
    </source>
</evidence>
<comment type="similarity">
    <text evidence="1">Belongs to the CWC26 family.</text>
</comment>
<reference evidence="3" key="1">
    <citation type="submission" date="2022-10" db="EMBL/GenBank/DDBJ databases">
        <title>Tapping the CABI collections for fungal endophytes: first genome assemblies for Collariella, Neodidymelliopsis, Ascochyta clinopodiicola, Didymella pomorum, Didymosphaeria variabile, Neocosmospora piperis and Neocucurbitaria cava.</title>
        <authorList>
            <person name="Hill R."/>
        </authorList>
    </citation>
    <scope>NUCLEOTIDE SEQUENCE</scope>
    <source>
        <strain evidence="3">IMI 355082</strain>
    </source>
</reference>
<dbReference type="Pfam" id="PF09736">
    <property type="entry name" value="Bud13"/>
    <property type="match status" value="1"/>
</dbReference>
<dbReference type="OrthoDB" id="6022at2759"/>
<dbReference type="GO" id="GO:0070274">
    <property type="term" value="C:RES complex"/>
    <property type="evidence" value="ECO:0007669"/>
    <property type="project" value="TreeGrafter"/>
</dbReference>
<feature type="compositionally biased region" description="Low complexity" evidence="2">
    <location>
        <begin position="89"/>
        <end position="111"/>
    </location>
</feature>
<dbReference type="PANTHER" id="PTHR31809:SF0">
    <property type="entry name" value="BUD13 HOMOLOG"/>
    <property type="match status" value="1"/>
</dbReference>
<feature type="compositionally biased region" description="Basic and acidic residues" evidence="2">
    <location>
        <begin position="206"/>
        <end position="220"/>
    </location>
</feature>
<dbReference type="InterPro" id="IPR051112">
    <property type="entry name" value="CWC26_splicing_factor"/>
</dbReference>
<organism evidence="3 4">
    <name type="scientific">Gnomoniopsis smithogilvyi</name>
    <dbReference type="NCBI Taxonomy" id="1191159"/>
    <lineage>
        <taxon>Eukaryota</taxon>
        <taxon>Fungi</taxon>
        <taxon>Dikarya</taxon>
        <taxon>Ascomycota</taxon>
        <taxon>Pezizomycotina</taxon>
        <taxon>Sordariomycetes</taxon>
        <taxon>Sordariomycetidae</taxon>
        <taxon>Diaporthales</taxon>
        <taxon>Gnomoniaceae</taxon>
        <taxon>Gnomoniopsis</taxon>
    </lineage>
</organism>
<proteinExistence type="inferred from homology"/>